<keyword evidence="2" id="KW-0472">Membrane</keyword>
<protein>
    <recommendedName>
        <fullName evidence="5">Integral membrane protein</fullName>
    </recommendedName>
</protein>
<feature type="transmembrane region" description="Helical" evidence="2">
    <location>
        <begin position="146"/>
        <end position="172"/>
    </location>
</feature>
<evidence type="ECO:0000256" key="2">
    <source>
        <dbReference type="SAM" id="Phobius"/>
    </source>
</evidence>
<name>A0ABP6AEC4_9ACTN</name>
<keyword evidence="2" id="KW-1133">Transmembrane helix</keyword>
<keyword evidence="4" id="KW-1185">Reference proteome</keyword>
<evidence type="ECO:0008006" key="5">
    <source>
        <dbReference type="Google" id="ProtNLM"/>
    </source>
</evidence>
<proteinExistence type="predicted"/>
<dbReference type="EMBL" id="BAAASR010000034">
    <property type="protein sequence ID" value="GAA2513277.1"/>
    <property type="molecule type" value="Genomic_DNA"/>
</dbReference>
<reference evidence="4" key="1">
    <citation type="journal article" date="2019" name="Int. J. Syst. Evol. Microbiol.">
        <title>The Global Catalogue of Microorganisms (GCM) 10K type strain sequencing project: providing services to taxonomists for standard genome sequencing and annotation.</title>
        <authorList>
            <consortium name="The Broad Institute Genomics Platform"/>
            <consortium name="The Broad Institute Genome Sequencing Center for Infectious Disease"/>
            <person name="Wu L."/>
            <person name="Ma J."/>
        </authorList>
    </citation>
    <scope>NUCLEOTIDE SEQUENCE [LARGE SCALE GENOMIC DNA]</scope>
    <source>
        <strain evidence="4">JCM 5062</strain>
    </source>
</reference>
<feature type="transmembrane region" description="Helical" evidence="2">
    <location>
        <begin position="222"/>
        <end position="240"/>
    </location>
</feature>
<evidence type="ECO:0000313" key="4">
    <source>
        <dbReference type="Proteomes" id="UP001499942"/>
    </source>
</evidence>
<evidence type="ECO:0000256" key="1">
    <source>
        <dbReference type="SAM" id="MobiDB-lite"/>
    </source>
</evidence>
<dbReference type="InterPro" id="IPR046862">
    <property type="entry name" value="Rhomboid_2"/>
</dbReference>
<accession>A0ABP6AEC4</accession>
<comment type="caution">
    <text evidence="3">The sequence shown here is derived from an EMBL/GenBank/DDBJ whole genome shotgun (WGS) entry which is preliminary data.</text>
</comment>
<gene>
    <name evidence="3" type="ORF">GCM10010393_52870</name>
</gene>
<sequence length="297" mass="30421">MRGLREGGLVVHRLRTRGTDGAAVLPAGIPVRRATAGRAPGAVAGMAPGAAARTVPDAPEGVGTAGTRTARTAPAPAETATPARPPGRWRSAARLLPTPAGTPFTFGYALVLVGTSLFAEYGDPRTVAALLHASSTDVAHLSRAPLLVLAASALWVAGGLFSPYAAGFVLVLTALERRVGAWRAAAVFLVGHVVATLATEIPVGLSVLAGHLPETSLHRLDYGISFGLLASVGALAGLLAPVARGMVLAWVSVMLMHDLVVFEDPLTNWGHPLALLAGVGCRPLLRRVGRAGPGRSR</sequence>
<dbReference type="Proteomes" id="UP001499942">
    <property type="component" value="Unassembled WGS sequence"/>
</dbReference>
<evidence type="ECO:0000313" key="3">
    <source>
        <dbReference type="EMBL" id="GAA2513277.1"/>
    </source>
</evidence>
<feature type="compositionally biased region" description="Low complexity" evidence="1">
    <location>
        <begin position="65"/>
        <end position="88"/>
    </location>
</feature>
<keyword evidence="2" id="KW-0812">Transmembrane</keyword>
<feature type="transmembrane region" description="Helical" evidence="2">
    <location>
        <begin position="184"/>
        <end position="210"/>
    </location>
</feature>
<feature type="region of interest" description="Disordered" evidence="1">
    <location>
        <begin position="50"/>
        <end position="89"/>
    </location>
</feature>
<organism evidence="3 4">
    <name type="scientific">Streptomyces gobitricini</name>
    <dbReference type="NCBI Taxonomy" id="68211"/>
    <lineage>
        <taxon>Bacteria</taxon>
        <taxon>Bacillati</taxon>
        <taxon>Actinomycetota</taxon>
        <taxon>Actinomycetes</taxon>
        <taxon>Kitasatosporales</taxon>
        <taxon>Streptomycetaceae</taxon>
        <taxon>Streptomyces</taxon>
    </lineage>
</organism>
<dbReference type="Pfam" id="PF20401">
    <property type="entry name" value="Rhomboid_2"/>
    <property type="match status" value="1"/>
</dbReference>